<name>A0ABR1RFQ9_9PEZI</name>
<accession>A0ABR1RFQ9</accession>
<evidence type="ECO:0000256" key="1">
    <source>
        <dbReference type="SAM" id="MobiDB-lite"/>
    </source>
</evidence>
<evidence type="ECO:0000313" key="3">
    <source>
        <dbReference type="Proteomes" id="UP001396898"/>
    </source>
</evidence>
<gene>
    <name evidence="2" type="ORF">PG991_011962</name>
</gene>
<sequence>MTENTQTREVQQCVPWSPPTYEESCNPTPIPPATAGASSWNRYDAPRSIFFEILADPRLAKREQAWFGWLSVKTENVPQMMKEGFVISPETILHEEGCVKFTKDAPEGWMQEKWPYTRHWYLRDTAKQDDERGGPRWMAHLSCLAANFETLARIRPCDLTHHQVDNCTAAAGSETGPRIYHYDRKRPRESINCIYDDLPLEGLWPYPRSSENREEDARQELQGFSSQMRELIKEADRNARQLRDSTQ</sequence>
<reference evidence="2 3" key="1">
    <citation type="submission" date="2023-01" db="EMBL/GenBank/DDBJ databases">
        <title>Analysis of 21 Apiospora genomes using comparative genomics revels a genus with tremendous synthesis potential of carbohydrate active enzymes and secondary metabolites.</title>
        <authorList>
            <person name="Sorensen T."/>
        </authorList>
    </citation>
    <scope>NUCLEOTIDE SEQUENCE [LARGE SCALE GENOMIC DNA]</scope>
    <source>
        <strain evidence="2 3">CBS 20057</strain>
    </source>
</reference>
<feature type="region of interest" description="Disordered" evidence="1">
    <location>
        <begin position="207"/>
        <end position="230"/>
    </location>
</feature>
<organism evidence="2 3">
    <name type="scientific">Apiospora marii</name>
    <dbReference type="NCBI Taxonomy" id="335849"/>
    <lineage>
        <taxon>Eukaryota</taxon>
        <taxon>Fungi</taxon>
        <taxon>Dikarya</taxon>
        <taxon>Ascomycota</taxon>
        <taxon>Pezizomycotina</taxon>
        <taxon>Sordariomycetes</taxon>
        <taxon>Xylariomycetidae</taxon>
        <taxon>Amphisphaeriales</taxon>
        <taxon>Apiosporaceae</taxon>
        <taxon>Apiospora</taxon>
    </lineage>
</organism>
<dbReference type="EMBL" id="JAQQWI010000016">
    <property type="protein sequence ID" value="KAK8009411.1"/>
    <property type="molecule type" value="Genomic_DNA"/>
</dbReference>
<comment type="caution">
    <text evidence="2">The sequence shown here is derived from an EMBL/GenBank/DDBJ whole genome shotgun (WGS) entry which is preliminary data.</text>
</comment>
<feature type="compositionally biased region" description="Basic and acidic residues" evidence="1">
    <location>
        <begin position="210"/>
        <end position="219"/>
    </location>
</feature>
<evidence type="ECO:0000313" key="2">
    <source>
        <dbReference type="EMBL" id="KAK8009411.1"/>
    </source>
</evidence>
<keyword evidence="3" id="KW-1185">Reference proteome</keyword>
<protein>
    <submittedName>
        <fullName evidence="2">Uncharacterized protein</fullName>
    </submittedName>
</protein>
<proteinExistence type="predicted"/>
<dbReference type="Proteomes" id="UP001396898">
    <property type="component" value="Unassembled WGS sequence"/>
</dbReference>